<dbReference type="InterPro" id="IPR002347">
    <property type="entry name" value="SDR_fam"/>
</dbReference>
<dbReference type="PRINTS" id="PR00080">
    <property type="entry name" value="SDRFAMILY"/>
</dbReference>
<evidence type="ECO:0000256" key="2">
    <source>
        <dbReference type="ARBA" id="ARBA00023002"/>
    </source>
</evidence>
<protein>
    <submittedName>
        <fullName evidence="4">SDR family NAD(P)-dependent oxidoreductase</fullName>
    </submittedName>
</protein>
<evidence type="ECO:0000256" key="1">
    <source>
        <dbReference type="ARBA" id="ARBA00006484"/>
    </source>
</evidence>
<dbReference type="PANTHER" id="PTHR43976">
    <property type="entry name" value="SHORT CHAIN DEHYDROGENASE"/>
    <property type="match status" value="1"/>
</dbReference>
<accession>A0A972FLG8</accession>
<dbReference type="AlphaFoldDB" id="A0A972FLG8"/>
<keyword evidence="2" id="KW-0560">Oxidoreductase</keyword>
<keyword evidence="5" id="KW-1185">Reference proteome</keyword>
<dbReference type="SUPFAM" id="SSF51735">
    <property type="entry name" value="NAD(P)-binding Rossmann-fold domains"/>
    <property type="match status" value="1"/>
</dbReference>
<evidence type="ECO:0000256" key="3">
    <source>
        <dbReference type="RuleBase" id="RU000363"/>
    </source>
</evidence>
<dbReference type="RefSeq" id="WP_169527289.1">
    <property type="nucleotide sequence ID" value="NZ_JAAMPU010000104.1"/>
</dbReference>
<organism evidence="4 5">
    <name type="scientific">Flavobacterium silvaticum</name>
    <dbReference type="NCBI Taxonomy" id="1852020"/>
    <lineage>
        <taxon>Bacteria</taxon>
        <taxon>Pseudomonadati</taxon>
        <taxon>Bacteroidota</taxon>
        <taxon>Flavobacteriia</taxon>
        <taxon>Flavobacteriales</taxon>
        <taxon>Flavobacteriaceae</taxon>
        <taxon>Flavobacterium</taxon>
    </lineage>
</organism>
<dbReference type="EMBL" id="JAAMPU010000104">
    <property type="protein sequence ID" value="NMH28186.1"/>
    <property type="molecule type" value="Genomic_DNA"/>
</dbReference>
<name>A0A972FLG8_9FLAO</name>
<evidence type="ECO:0000313" key="5">
    <source>
        <dbReference type="Proteomes" id="UP000712080"/>
    </source>
</evidence>
<reference evidence="4" key="1">
    <citation type="submission" date="2020-02" db="EMBL/GenBank/DDBJ databases">
        <title>Flavobacterium sp. genome.</title>
        <authorList>
            <person name="Jung H.S."/>
            <person name="Baek J.H."/>
            <person name="Jeon C.O."/>
        </authorList>
    </citation>
    <scope>NUCLEOTIDE SEQUENCE</scope>
    <source>
        <strain evidence="4">SE-s28</strain>
    </source>
</reference>
<gene>
    <name evidence="4" type="ORF">G6047_09095</name>
</gene>
<dbReference type="InterPro" id="IPR036291">
    <property type="entry name" value="NAD(P)-bd_dom_sf"/>
</dbReference>
<evidence type="ECO:0000313" key="4">
    <source>
        <dbReference type="EMBL" id="NMH28186.1"/>
    </source>
</evidence>
<comment type="caution">
    <text evidence="4">The sequence shown here is derived from an EMBL/GenBank/DDBJ whole genome shotgun (WGS) entry which is preliminary data.</text>
</comment>
<comment type="similarity">
    <text evidence="1 3">Belongs to the short-chain dehydrogenases/reductases (SDR) family.</text>
</comment>
<dbReference type="Gene3D" id="3.40.50.720">
    <property type="entry name" value="NAD(P)-binding Rossmann-like Domain"/>
    <property type="match status" value="1"/>
</dbReference>
<dbReference type="InterPro" id="IPR051911">
    <property type="entry name" value="SDR_oxidoreductase"/>
</dbReference>
<proteinExistence type="inferred from homology"/>
<dbReference type="GO" id="GO:0016491">
    <property type="term" value="F:oxidoreductase activity"/>
    <property type="evidence" value="ECO:0007669"/>
    <property type="project" value="UniProtKB-KW"/>
</dbReference>
<dbReference type="PRINTS" id="PR00081">
    <property type="entry name" value="GDHRDH"/>
</dbReference>
<dbReference type="Proteomes" id="UP000712080">
    <property type="component" value="Unassembled WGS sequence"/>
</dbReference>
<dbReference type="CDD" id="cd05374">
    <property type="entry name" value="17beta-HSD-like_SDR_c"/>
    <property type="match status" value="1"/>
</dbReference>
<dbReference type="PANTHER" id="PTHR43976:SF16">
    <property type="entry name" value="SHORT-CHAIN DEHYDROGENASE_REDUCTASE FAMILY PROTEIN"/>
    <property type="match status" value="1"/>
</dbReference>
<sequence>MEHTNQQTWFVTGASKGLGLSLVKQLLAAGHSVAATSRDGSKLASEINDNPNFLALETNLASRESIFESINKAISTFGKIDVLVNNAGYGIGGSLEEVSEREINDAFDINLHATINTIAAVLPSMRQNRSGHIINISSIAGFNPGIGWPTYAAVKAAVFGLTEGLSQDVAEFGIKATVVAPGAFRTEFLTGSSLVLSETKLPEYTAIRESHKKMEAMDGKQQGDPEKAVSAIIELGKMENPPVHLFLGSDAYRRATLKIEQLTKELEDYKTLTLSTDF</sequence>
<dbReference type="Pfam" id="PF00106">
    <property type="entry name" value="adh_short"/>
    <property type="match status" value="1"/>
</dbReference>